<dbReference type="CDD" id="cd03130">
    <property type="entry name" value="GATase1_CobB"/>
    <property type="match status" value="1"/>
</dbReference>
<dbReference type="EMBL" id="LAZR01024846">
    <property type="protein sequence ID" value="KKL73818.1"/>
    <property type="molecule type" value="Genomic_DNA"/>
</dbReference>
<dbReference type="InterPro" id="IPR029062">
    <property type="entry name" value="Class_I_gatase-like"/>
</dbReference>
<evidence type="ECO:0000256" key="6">
    <source>
        <dbReference type="ARBA" id="ARBA00022962"/>
    </source>
</evidence>
<evidence type="ECO:0000259" key="8">
    <source>
        <dbReference type="Pfam" id="PF07685"/>
    </source>
</evidence>
<dbReference type="InterPro" id="IPR011698">
    <property type="entry name" value="GATase_3"/>
</dbReference>
<feature type="domain" description="CobQ/CobB/MinD/ParA nucleotide binding" evidence="7">
    <location>
        <begin position="9"/>
        <end position="178"/>
    </location>
</feature>
<proteinExistence type="predicted"/>
<dbReference type="GO" id="GO:0042242">
    <property type="term" value="F:cobyrinic acid a,c-diamide synthase activity"/>
    <property type="evidence" value="ECO:0007669"/>
    <property type="project" value="InterPro"/>
</dbReference>
<keyword evidence="3" id="KW-0547">Nucleotide-binding</keyword>
<dbReference type="SUPFAM" id="SSF52317">
    <property type="entry name" value="Class I glutamine amidotransferase-like"/>
    <property type="match status" value="1"/>
</dbReference>
<name>A0A0F9EIC4_9ZZZZ</name>
<keyword evidence="4" id="KW-0067">ATP-binding</keyword>
<dbReference type="GO" id="GO:0005524">
    <property type="term" value="F:ATP binding"/>
    <property type="evidence" value="ECO:0007669"/>
    <property type="project" value="UniProtKB-KW"/>
</dbReference>
<dbReference type="SUPFAM" id="SSF52540">
    <property type="entry name" value="P-loop containing nucleoside triphosphate hydrolases"/>
    <property type="match status" value="1"/>
</dbReference>
<dbReference type="Pfam" id="PF01656">
    <property type="entry name" value="CbiA"/>
    <property type="match status" value="1"/>
</dbReference>
<dbReference type="InterPro" id="IPR027417">
    <property type="entry name" value="P-loop_NTPase"/>
</dbReference>
<evidence type="ECO:0000256" key="1">
    <source>
        <dbReference type="ARBA" id="ARBA00001946"/>
    </source>
</evidence>
<dbReference type="InterPro" id="IPR002586">
    <property type="entry name" value="CobQ/CobB/MinD/ParA_Nub-bd_dom"/>
</dbReference>
<evidence type="ECO:0000259" key="7">
    <source>
        <dbReference type="Pfam" id="PF01656"/>
    </source>
</evidence>
<keyword evidence="2" id="KW-0436">Ligase</keyword>
<feature type="domain" description="CobB/CobQ-like glutamine amidotransferase" evidence="8">
    <location>
        <begin position="238"/>
        <end position="419"/>
    </location>
</feature>
<dbReference type="Pfam" id="PF07685">
    <property type="entry name" value="GATase_3"/>
    <property type="match status" value="1"/>
</dbReference>
<gene>
    <name evidence="9" type="ORF">LCGC14_2071090</name>
</gene>
<dbReference type="NCBIfam" id="TIGR00379">
    <property type="entry name" value="cobB"/>
    <property type="match status" value="1"/>
</dbReference>
<dbReference type="AlphaFoldDB" id="A0A0F9EIC4"/>
<dbReference type="InterPro" id="IPR004484">
    <property type="entry name" value="CbiA/CobB_synth"/>
</dbReference>
<comment type="caution">
    <text evidence="9">The sequence shown here is derived from an EMBL/GenBank/DDBJ whole genome shotgun (WGS) entry which is preliminary data.</text>
</comment>
<evidence type="ECO:0000256" key="4">
    <source>
        <dbReference type="ARBA" id="ARBA00022840"/>
    </source>
</evidence>
<keyword evidence="6" id="KW-0315">Glutamine amidotransferase</keyword>
<reference evidence="9" key="1">
    <citation type="journal article" date="2015" name="Nature">
        <title>Complex archaea that bridge the gap between prokaryotes and eukaryotes.</title>
        <authorList>
            <person name="Spang A."/>
            <person name="Saw J.H."/>
            <person name="Jorgensen S.L."/>
            <person name="Zaremba-Niedzwiedzka K."/>
            <person name="Martijn J."/>
            <person name="Lind A.E."/>
            <person name="van Eijk R."/>
            <person name="Schleper C."/>
            <person name="Guy L."/>
            <person name="Ettema T.J."/>
        </authorList>
    </citation>
    <scope>NUCLEOTIDE SEQUENCE</scope>
</reference>
<comment type="cofactor">
    <cofactor evidence="1">
        <name>Mg(2+)</name>
        <dbReference type="ChEBI" id="CHEBI:18420"/>
    </cofactor>
</comment>
<dbReference type="PANTHER" id="PTHR43873:SF1">
    <property type="entry name" value="COBYRINATE A,C-DIAMIDE SYNTHASE"/>
    <property type="match status" value="1"/>
</dbReference>
<keyword evidence="5" id="KW-0460">Magnesium</keyword>
<dbReference type="Gene3D" id="3.40.50.300">
    <property type="entry name" value="P-loop containing nucleotide triphosphate hydrolases"/>
    <property type="match status" value="1"/>
</dbReference>
<dbReference type="PROSITE" id="PS51274">
    <property type="entry name" value="GATASE_COBBQ"/>
    <property type="match status" value="1"/>
</dbReference>
<dbReference type="Gene3D" id="3.40.50.880">
    <property type="match status" value="1"/>
</dbReference>
<organism evidence="9">
    <name type="scientific">marine sediment metagenome</name>
    <dbReference type="NCBI Taxonomy" id="412755"/>
    <lineage>
        <taxon>unclassified sequences</taxon>
        <taxon>metagenomes</taxon>
        <taxon>ecological metagenomes</taxon>
    </lineage>
</organism>
<sequence>MQSHSCAALVIAAPASGQGKTTVTALLATYYRQQNKKVRIFKVGPDFLDPMVLEYASANPVYQLDLWMVGLPHSQQLLFEAAKEADIILIEGVMGLFDGNPSTADLAAHFGIPILAVIDASAMAQTFAAIAVGLDQYREDVSVAAVVANRLGSDRHKEMVTEALPSHLPCLATLKRQSADILPSRYLGLVQADEIDDLAQRLQLGLNDLWFNHQAHLPIIRFDKPDIAPTPTLLDGVKIGVAKDAAFAFLYKANLDCLEQLGAQLVFFSPLTDTTLPEIDSLYLPGGYPELYLDALSTNTPLKHSITTHYHADKPILAECGGMLYLCESLTDKAGTKADMLGLLPAKAVLQKRLTALGLQEVTSNNLSVRGHTYHHSLLETDAIASTFGLCPNGKTVSEALYQQKRLTASYIHFYFPSNPTLIANWFRP</sequence>
<accession>A0A0F9EIC4</accession>
<dbReference type="PANTHER" id="PTHR43873">
    <property type="entry name" value="COBYRINATE A,C-DIAMIDE SYNTHASE"/>
    <property type="match status" value="1"/>
</dbReference>
<evidence type="ECO:0000256" key="2">
    <source>
        <dbReference type="ARBA" id="ARBA00022598"/>
    </source>
</evidence>
<evidence type="ECO:0000313" key="9">
    <source>
        <dbReference type="EMBL" id="KKL73818.1"/>
    </source>
</evidence>
<protein>
    <submittedName>
        <fullName evidence="9">Uncharacterized protein</fullName>
    </submittedName>
</protein>
<evidence type="ECO:0000256" key="3">
    <source>
        <dbReference type="ARBA" id="ARBA00022741"/>
    </source>
</evidence>
<evidence type="ECO:0000256" key="5">
    <source>
        <dbReference type="ARBA" id="ARBA00022842"/>
    </source>
</evidence>
<dbReference type="NCBIfam" id="NF002204">
    <property type="entry name" value="PRK01077.1"/>
    <property type="match status" value="1"/>
</dbReference>